<dbReference type="AlphaFoldDB" id="A0A067D2V5"/>
<dbReference type="Proteomes" id="UP000027120">
    <property type="component" value="Unassembled WGS sequence"/>
</dbReference>
<reference evidence="1 2" key="1">
    <citation type="submission" date="2014-04" db="EMBL/GenBank/DDBJ databases">
        <authorList>
            <consortium name="International Citrus Genome Consortium"/>
            <person name="Gmitter F."/>
            <person name="Chen C."/>
            <person name="Farmerie W."/>
            <person name="Harkins T."/>
            <person name="Desany B."/>
            <person name="Mohiuddin M."/>
            <person name="Kodira C."/>
            <person name="Borodovsky M."/>
            <person name="Lomsadze A."/>
            <person name="Burns P."/>
            <person name="Jenkins J."/>
            <person name="Prochnik S."/>
            <person name="Shu S."/>
            <person name="Chapman J."/>
            <person name="Pitluck S."/>
            <person name="Schmutz J."/>
            <person name="Rokhsar D."/>
        </authorList>
    </citation>
    <scope>NUCLEOTIDE SEQUENCE</scope>
</reference>
<keyword evidence="2" id="KW-1185">Reference proteome</keyword>
<proteinExistence type="predicted"/>
<evidence type="ECO:0000313" key="2">
    <source>
        <dbReference type="Proteomes" id="UP000027120"/>
    </source>
</evidence>
<organism evidence="1 2">
    <name type="scientific">Citrus sinensis</name>
    <name type="common">Sweet orange</name>
    <name type="synonym">Citrus aurantium var. sinensis</name>
    <dbReference type="NCBI Taxonomy" id="2711"/>
    <lineage>
        <taxon>Eukaryota</taxon>
        <taxon>Viridiplantae</taxon>
        <taxon>Streptophyta</taxon>
        <taxon>Embryophyta</taxon>
        <taxon>Tracheophyta</taxon>
        <taxon>Spermatophyta</taxon>
        <taxon>Magnoliopsida</taxon>
        <taxon>eudicotyledons</taxon>
        <taxon>Gunneridae</taxon>
        <taxon>Pentapetalae</taxon>
        <taxon>rosids</taxon>
        <taxon>malvids</taxon>
        <taxon>Sapindales</taxon>
        <taxon>Rutaceae</taxon>
        <taxon>Aurantioideae</taxon>
        <taxon>Citrus</taxon>
    </lineage>
</organism>
<feature type="non-terminal residue" evidence="1">
    <location>
        <position position="1"/>
    </location>
</feature>
<gene>
    <name evidence="1" type="ORF">CISIN_1g0396141mg</name>
</gene>
<accession>A0A067D2V5</accession>
<dbReference type="EMBL" id="KK791225">
    <property type="protein sequence ID" value="KDO37289.1"/>
    <property type="molecule type" value="Genomic_DNA"/>
</dbReference>
<sequence length="54" mass="5923">ALVVGALRFRWPGMRVHLEASEDYSKRSSFLGCLCLIFCIIGLEEVSPALPDVG</sequence>
<evidence type="ECO:0000313" key="1">
    <source>
        <dbReference type="EMBL" id="KDO37289.1"/>
    </source>
</evidence>
<name>A0A067D2V5_CITSI</name>
<protein>
    <submittedName>
        <fullName evidence="1">Uncharacterized protein</fullName>
    </submittedName>
</protein>